<comment type="caution">
    <text evidence="8">The sequence shown here is derived from an EMBL/GenBank/DDBJ whole genome shotgun (WGS) entry which is preliminary data.</text>
</comment>
<evidence type="ECO:0000256" key="6">
    <source>
        <dbReference type="ARBA" id="ARBA00047512"/>
    </source>
</evidence>
<dbReference type="GO" id="GO:0008889">
    <property type="term" value="F:glycerophosphodiester phosphodiesterase activity"/>
    <property type="evidence" value="ECO:0007669"/>
    <property type="project" value="UniProtKB-EC"/>
</dbReference>
<evidence type="ECO:0000259" key="7">
    <source>
        <dbReference type="PROSITE" id="PS51704"/>
    </source>
</evidence>
<evidence type="ECO:0000256" key="2">
    <source>
        <dbReference type="ARBA" id="ARBA00012247"/>
    </source>
</evidence>
<comment type="similarity">
    <text evidence="1">Belongs to the glycerophosphoryl diester phosphodiesterase family.</text>
</comment>
<accession>A0ABS2L320</accession>
<proteinExistence type="inferred from homology"/>
<dbReference type="PANTHER" id="PTHR43620">
    <property type="entry name" value="GLYCEROPHOSPHORYL DIESTER PHOSPHODIESTERASE"/>
    <property type="match status" value="1"/>
</dbReference>
<comment type="catalytic activity">
    <reaction evidence="6">
        <text>a sn-glycero-3-phosphodiester + H2O = an alcohol + sn-glycerol 3-phosphate + H(+)</text>
        <dbReference type="Rhea" id="RHEA:12969"/>
        <dbReference type="ChEBI" id="CHEBI:15377"/>
        <dbReference type="ChEBI" id="CHEBI:15378"/>
        <dbReference type="ChEBI" id="CHEBI:30879"/>
        <dbReference type="ChEBI" id="CHEBI:57597"/>
        <dbReference type="ChEBI" id="CHEBI:83408"/>
        <dbReference type="EC" id="3.1.4.46"/>
    </reaction>
</comment>
<dbReference type="PROSITE" id="PS51704">
    <property type="entry name" value="GP_PDE"/>
    <property type="match status" value="1"/>
</dbReference>
<evidence type="ECO:0000313" key="8">
    <source>
        <dbReference type="EMBL" id="MBM7471409.1"/>
    </source>
</evidence>
<gene>
    <name evidence="8" type="ORF">JOE66_001043</name>
</gene>
<keyword evidence="4" id="KW-0319">Glycerol metabolism</keyword>
<sequence>MSERLGFPYPLVIGHRGACGYRPEHSAAAYLLAFDLGADFVEPDIVVTRDGQLVLRHENEISGTTDVAEHPEFAHLLTSKVVDGVVYDGWFTEDLSWAELSTLRCTERLPGLRPQSAQFDGQFGILRLADLFSLVDEAGDASQRPLGIVAELKHSSYFSGLGFSLAQLFADEVRNAGWGDSQGRLIVESFEPTCLAELRSSGAQCSRVLLIEAEGSPPDLLAAAGDEAPEYASYLTMEGLRQLADDQSIDGISVPKQVVLSDDGRRLVQEAHHQRLAVYTWTLRPENMFLSETFRAGAEPTAFGDWAGEFEAILAAGVDGVFADHPDLAVSARTARPR</sequence>
<dbReference type="EMBL" id="JAFBBU010000001">
    <property type="protein sequence ID" value="MBM7471409.1"/>
    <property type="molecule type" value="Genomic_DNA"/>
</dbReference>
<reference evidence="8 9" key="1">
    <citation type="submission" date="2021-01" db="EMBL/GenBank/DDBJ databases">
        <title>Sequencing the genomes of 1000 actinobacteria strains.</title>
        <authorList>
            <person name="Klenk H.-P."/>
        </authorList>
    </citation>
    <scope>NUCLEOTIDE SEQUENCE [LARGE SCALE GENOMIC DNA]</scope>
    <source>
        <strain evidence="8 9">DSM 13057</strain>
    </source>
</reference>
<organism evidence="8 9">
    <name type="scientific">Subtercola frigoramans</name>
    <dbReference type="NCBI Taxonomy" id="120298"/>
    <lineage>
        <taxon>Bacteria</taxon>
        <taxon>Bacillati</taxon>
        <taxon>Actinomycetota</taxon>
        <taxon>Actinomycetes</taxon>
        <taxon>Micrococcales</taxon>
        <taxon>Microbacteriaceae</taxon>
        <taxon>Subtercola</taxon>
    </lineage>
</organism>
<dbReference type="InterPro" id="IPR017946">
    <property type="entry name" value="PLC-like_Pdiesterase_TIM-brl"/>
</dbReference>
<evidence type="ECO:0000256" key="1">
    <source>
        <dbReference type="ARBA" id="ARBA00007277"/>
    </source>
</evidence>
<dbReference type="InterPro" id="IPR030395">
    <property type="entry name" value="GP_PDE_dom"/>
</dbReference>
<feature type="domain" description="GP-PDE" evidence="7">
    <location>
        <begin position="10"/>
        <end position="333"/>
    </location>
</feature>
<dbReference type="RefSeq" id="WP_307827060.1">
    <property type="nucleotide sequence ID" value="NZ_BAAAHT010000013.1"/>
</dbReference>
<dbReference type="EC" id="3.1.4.46" evidence="2"/>
<dbReference type="PANTHER" id="PTHR43620:SF7">
    <property type="entry name" value="GLYCEROPHOSPHODIESTER PHOSPHODIESTERASE GDPD5-RELATED"/>
    <property type="match status" value="1"/>
</dbReference>
<evidence type="ECO:0000256" key="5">
    <source>
        <dbReference type="ARBA" id="ARBA00022801"/>
    </source>
</evidence>
<protein>
    <recommendedName>
        <fullName evidence="2">glycerophosphodiester phosphodiesterase</fullName>
        <ecNumber evidence="2">3.1.4.46</ecNumber>
    </recommendedName>
</protein>
<keyword evidence="3" id="KW-0732">Signal</keyword>
<dbReference type="Gene3D" id="3.20.20.190">
    <property type="entry name" value="Phosphatidylinositol (PI) phosphodiesterase"/>
    <property type="match status" value="1"/>
</dbReference>
<evidence type="ECO:0000256" key="3">
    <source>
        <dbReference type="ARBA" id="ARBA00022729"/>
    </source>
</evidence>
<dbReference type="Proteomes" id="UP000776164">
    <property type="component" value="Unassembled WGS sequence"/>
</dbReference>
<name>A0ABS2L320_9MICO</name>
<evidence type="ECO:0000313" key="9">
    <source>
        <dbReference type="Proteomes" id="UP000776164"/>
    </source>
</evidence>
<keyword evidence="5 8" id="KW-0378">Hydrolase</keyword>
<dbReference type="Pfam" id="PF03009">
    <property type="entry name" value="GDPD"/>
    <property type="match status" value="1"/>
</dbReference>
<dbReference type="SUPFAM" id="SSF51695">
    <property type="entry name" value="PLC-like phosphodiesterases"/>
    <property type="match status" value="1"/>
</dbReference>
<evidence type="ECO:0000256" key="4">
    <source>
        <dbReference type="ARBA" id="ARBA00022798"/>
    </source>
</evidence>
<keyword evidence="9" id="KW-1185">Reference proteome</keyword>